<dbReference type="GO" id="GO:0016740">
    <property type="term" value="F:transferase activity"/>
    <property type="evidence" value="ECO:0007669"/>
    <property type="project" value="UniProtKB-KW"/>
</dbReference>
<accession>A0A6N3EKF3</accession>
<dbReference type="PROSITE" id="PS00894">
    <property type="entry name" value="HTH_DEOR_1"/>
    <property type="match status" value="1"/>
</dbReference>
<keyword evidence="8" id="KW-0808">Transferase</keyword>
<evidence type="ECO:0000259" key="7">
    <source>
        <dbReference type="PROSITE" id="PS51000"/>
    </source>
</evidence>
<dbReference type="InterPro" id="IPR018356">
    <property type="entry name" value="Tscrpt_reg_HTH_DeoR_CS"/>
</dbReference>
<evidence type="ECO:0000256" key="5">
    <source>
        <dbReference type="ARBA" id="ARBA00023163"/>
    </source>
</evidence>
<gene>
    <name evidence="8" type="primary">lacR</name>
    <name evidence="8" type="ORF">ELLFYP34_03469</name>
</gene>
<dbReference type="Gene3D" id="1.10.10.10">
    <property type="entry name" value="Winged helix-like DNA-binding domain superfamily/Winged helix DNA-binding domain"/>
    <property type="match status" value="1"/>
</dbReference>
<dbReference type="GO" id="GO:0003700">
    <property type="term" value="F:DNA-binding transcription factor activity"/>
    <property type="evidence" value="ECO:0007669"/>
    <property type="project" value="InterPro"/>
</dbReference>
<evidence type="ECO:0000256" key="3">
    <source>
        <dbReference type="ARBA" id="ARBA00023015"/>
    </source>
</evidence>
<reference evidence="8" key="1">
    <citation type="submission" date="2019-11" db="EMBL/GenBank/DDBJ databases">
        <authorList>
            <person name="Feng L."/>
        </authorList>
    </citation>
    <scope>NUCLEOTIDE SEQUENCE</scope>
    <source>
        <strain evidence="8">ElimosumLFYP34</strain>
    </source>
</reference>
<dbReference type="InterPro" id="IPR037171">
    <property type="entry name" value="NagB/RpiA_transferase-like"/>
</dbReference>
<dbReference type="EMBL" id="CACRTR010000011">
    <property type="protein sequence ID" value="VYU39819.1"/>
    <property type="molecule type" value="Genomic_DNA"/>
</dbReference>
<organism evidence="8">
    <name type="scientific">Eubacterium limosum</name>
    <dbReference type="NCBI Taxonomy" id="1736"/>
    <lineage>
        <taxon>Bacteria</taxon>
        <taxon>Bacillati</taxon>
        <taxon>Bacillota</taxon>
        <taxon>Clostridia</taxon>
        <taxon>Eubacteriales</taxon>
        <taxon>Eubacteriaceae</taxon>
        <taxon>Eubacterium</taxon>
    </lineage>
</organism>
<dbReference type="PROSITE" id="PS51000">
    <property type="entry name" value="HTH_DEOR_2"/>
    <property type="match status" value="1"/>
</dbReference>
<evidence type="ECO:0000256" key="4">
    <source>
        <dbReference type="ARBA" id="ARBA00023125"/>
    </source>
</evidence>
<dbReference type="Gene3D" id="3.40.50.1360">
    <property type="match status" value="1"/>
</dbReference>
<evidence type="ECO:0000256" key="1">
    <source>
        <dbReference type="ARBA" id="ARBA00021390"/>
    </source>
</evidence>
<dbReference type="Pfam" id="PF08220">
    <property type="entry name" value="HTH_DeoR"/>
    <property type="match status" value="1"/>
</dbReference>
<feature type="domain" description="HTH deoR-type" evidence="7">
    <location>
        <begin position="6"/>
        <end position="61"/>
    </location>
</feature>
<proteinExistence type="predicted"/>
<evidence type="ECO:0000256" key="2">
    <source>
        <dbReference type="ARBA" id="ARBA00022491"/>
    </source>
</evidence>
<comment type="function">
    <text evidence="6">Repressor of the lactose catabolism operon. Galactose-6-phosphate is the inducer.</text>
</comment>
<dbReference type="InterPro" id="IPR050313">
    <property type="entry name" value="Carb_Metab_HTH_regulators"/>
</dbReference>
<dbReference type="SMART" id="SM00420">
    <property type="entry name" value="HTH_DEOR"/>
    <property type="match status" value="1"/>
</dbReference>
<keyword evidence="4" id="KW-0238">DNA-binding</keyword>
<dbReference type="InterPro" id="IPR001034">
    <property type="entry name" value="DeoR_HTH"/>
</dbReference>
<dbReference type="SUPFAM" id="SSF100950">
    <property type="entry name" value="NagB/RpiA/CoA transferase-like"/>
    <property type="match status" value="1"/>
</dbReference>
<dbReference type="InterPro" id="IPR014036">
    <property type="entry name" value="DeoR-like_C"/>
</dbReference>
<dbReference type="SMART" id="SM01134">
    <property type="entry name" value="DeoRC"/>
    <property type="match status" value="1"/>
</dbReference>
<evidence type="ECO:0000256" key="6">
    <source>
        <dbReference type="ARBA" id="ARBA00024937"/>
    </source>
</evidence>
<dbReference type="AlphaFoldDB" id="A0A6N3EKF3"/>
<keyword evidence="2" id="KW-0678">Repressor</keyword>
<keyword evidence="3" id="KW-0805">Transcription regulation</keyword>
<dbReference type="PANTHER" id="PTHR30363:SF4">
    <property type="entry name" value="GLYCEROL-3-PHOSPHATE REGULON REPRESSOR"/>
    <property type="match status" value="1"/>
</dbReference>
<dbReference type="InterPro" id="IPR036388">
    <property type="entry name" value="WH-like_DNA-bd_sf"/>
</dbReference>
<name>A0A6N3EKF3_EUBLI</name>
<dbReference type="InterPro" id="IPR036390">
    <property type="entry name" value="WH_DNA-bd_sf"/>
</dbReference>
<protein>
    <recommendedName>
        <fullName evidence="1">Lactose phosphotransferase system repressor</fullName>
    </recommendedName>
</protein>
<dbReference type="Pfam" id="PF00455">
    <property type="entry name" value="DeoRC"/>
    <property type="match status" value="1"/>
</dbReference>
<keyword evidence="5" id="KW-0804">Transcription</keyword>
<evidence type="ECO:0000313" key="8">
    <source>
        <dbReference type="EMBL" id="VYU39819.1"/>
    </source>
</evidence>
<sequence>MSKSLTADRRNRIAQILMKEGSIKVGNLSERFGVSTETIRKDIIYLEEEGIATKSHGGAIAKSDFVERPLNVKESEHADAKAAIATAAIRLIQPGAAVILDTGSTTGAIARQLLLKEGLTIFTNSVTIAAMLAESDNAVYLFGGLVRSSSKAAVGDWATGALAAVHADIAFLGSDGFKGLAGPSTLSYEEAEFKKKVIAASTATYTVCDSSKCQSAGLFAYAGWKDVTGLIIDQNIQESAAEDISRETKLILAKN</sequence>
<dbReference type="PRINTS" id="PR00037">
    <property type="entry name" value="HTHLACR"/>
</dbReference>
<dbReference type="PANTHER" id="PTHR30363">
    <property type="entry name" value="HTH-TYPE TRANSCRIPTIONAL REGULATOR SRLR-RELATED"/>
    <property type="match status" value="1"/>
</dbReference>
<dbReference type="GO" id="GO:0003677">
    <property type="term" value="F:DNA binding"/>
    <property type="evidence" value="ECO:0007669"/>
    <property type="project" value="UniProtKB-KW"/>
</dbReference>
<dbReference type="SUPFAM" id="SSF46785">
    <property type="entry name" value="Winged helix' DNA-binding domain"/>
    <property type="match status" value="1"/>
</dbReference>